<dbReference type="InterPro" id="IPR019560">
    <property type="entry name" value="Mitochondrial_18_kDa_protein"/>
</dbReference>
<accession>A0A1D2VAI5</accession>
<dbReference type="Proteomes" id="UP000095038">
    <property type="component" value="Unassembled WGS sequence"/>
</dbReference>
<name>A0A1D2VAI5_9ASCO</name>
<sequence>MSSTDSTGSTDTDENDDTGLRYAAYAKPLSNVSRRARKLPLASTEAQLANLSKEAAAITDLKSISNIKSIKNINSIDGLNAVSRDINVVSRESQLLKNELTPLLKLSNNSRKLKKFSKTTKKVVEVSEAYHHANDEVNHHSNNNNNNSKKLKKLFKFINLDNPQNFISKFCTVTTGVYILSDVSYHGYKYKLLQDKYNSASLKSSLNPYNKDYKFVIFERFTFQLITSLFIPLLSFHYTAKFSSLYIFNQTNFLKFNQFYINYFPHLSQTSFKPFNHFLFKTEHQNQNTKKRFPIINPFKSLKASFLNLLGLDNSLSLIQKRNIYFLKLGPFLSTFLILPFLPLIDSPIDSLMNRFFNYLWFNFTQNK</sequence>
<keyword evidence="1" id="KW-1133">Transmembrane helix</keyword>
<feature type="transmembrane region" description="Helical" evidence="1">
    <location>
        <begin position="221"/>
        <end position="240"/>
    </location>
</feature>
<proteinExistence type="predicted"/>
<dbReference type="RefSeq" id="XP_020044872.1">
    <property type="nucleotide sequence ID" value="XM_020194018.1"/>
</dbReference>
<keyword evidence="3" id="KW-1185">Reference proteome</keyword>
<keyword evidence="1" id="KW-0812">Transmembrane</keyword>
<gene>
    <name evidence="2" type="ORF">ASCRUDRAFT_77816</name>
</gene>
<dbReference type="InParanoid" id="A0A1D2VAI5"/>
<dbReference type="Pfam" id="PF10558">
    <property type="entry name" value="MTP18"/>
    <property type="match status" value="1"/>
</dbReference>
<organism evidence="2 3">
    <name type="scientific">Ascoidea rubescens DSM 1968</name>
    <dbReference type="NCBI Taxonomy" id="1344418"/>
    <lineage>
        <taxon>Eukaryota</taxon>
        <taxon>Fungi</taxon>
        <taxon>Dikarya</taxon>
        <taxon>Ascomycota</taxon>
        <taxon>Saccharomycotina</taxon>
        <taxon>Saccharomycetes</taxon>
        <taxon>Ascoideaceae</taxon>
        <taxon>Ascoidea</taxon>
    </lineage>
</organism>
<reference evidence="3" key="1">
    <citation type="submission" date="2016-05" db="EMBL/GenBank/DDBJ databases">
        <title>Comparative genomics of biotechnologically important yeasts.</title>
        <authorList>
            <consortium name="DOE Joint Genome Institute"/>
            <person name="Riley R."/>
            <person name="Haridas S."/>
            <person name="Wolfe K.H."/>
            <person name="Lopes M.R."/>
            <person name="Hittinger C.T."/>
            <person name="Goker M."/>
            <person name="Salamov A."/>
            <person name="Wisecaver J."/>
            <person name="Long T.M."/>
            <person name="Aerts A.L."/>
            <person name="Barry K."/>
            <person name="Choi C."/>
            <person name="Clum A."/>
            <person name="Coughlan A.Y."/>
            <person name="Deshpande S."/>
            <person name="Douglass A.P."/>
            <person name="Hanson S.J."/>
            <person name="Klenk H.-P."/>
            <person name="Labutti K."/>
            <person name="Lapidus A."/>
            <person name="Lindquist E."/>
            <person name="Lipzen A."/>
            <person name="Meier-Kolthoff J.P."/>
            <person name="Ohm R.A."/>
            <person name="Otillar R.P."/>
            <person name="Pangilinan J."/>
            <person name="Peng Y."/>
            <person name="Rokas A."/>
            <person name="Rosa C.A."/>
            <person name="Scheuner C."/>
            <person name="Sibirny A.A."/>
            <person name="Slot J.C."/>
            <person name="Stielow J.B."/>
            <person name="Sun H."/>
            <person name="Kurtzman C.P."/>
            <person name="Blackwell M."/>
            <person name="Grigoriev I.V."/>
            <person name="Jeffries T.W."/>
        </authorList>
    </citation>
    <scope>NUCLEOTIDE SEQUENCE [LARGE SCALE GENOMIC DNA]</scope>
    <source>
        <strain evidence="3">DSM 1968</strain>
    </source>
</reference>
<evidence type="ECO:0000313" key="3">
    <source>
        <dbReference type="Proteomes" id="UP000095038"/>
    </source>
</evidence>
<protein>
    <submittedName>
        <fullName evidence="2">Uncharacterized protein</fullName>
    </submittedName>
</protein>
<dbReference type="EMBL" id="KV454491">
    <property type="protein sequence ID" value="ODV58565.1"/>
    <property type="molecule type" value="Genomic_DNA"/>
</dbReference>
<dbReference type="GeneID" id="30967654"/>
<evidence type="ECO:0000256" key="1">
    <source>
        <dbReference type="SAM" id="Phobius"/>
    </source>
</evidence>
<evidence type="ECO:0000313" key="2">
    <source>
        <dbReference type="EMBL" id="ODV58565.1"/>
    </source>
</evidence>
<keyword evidence="1" id="KW-0472">Membrane</keyword>
<dbReference type="AlphaFoldDB" id="A0A1D2VAI5"/>
<feature type="transmembrane region" description="Helical" evidence="1">
    <location>
        <begin position="325"/>
        <end position="345"/>
    </location>
</feature>